<dbReference type="AlphaFoldDB" id="A0A2I1HSR3"/>
<dbReference type="VEuPathDB" id="FungiDB:RhiirA1_450530"/>
<comment type="caution">
    <text evidence="1">The sequence shown here is derived from an EMBL/GenBank/DDBJ whole genome shotgun (WGS) entry which is preliminary data.</text>
</comment>
<feature type="non-terminal residue" evidence="1">
    <location>
        <position position="1"/>
    </location>
</feature>
<reference evidence="1 2" key="1">
    <citation type="submission" date="2015-10" db="EMBL/GenBank/DDBJ databases">
        <title>Genome analyses suggest a sexual origin of heterokaryosis in a supposedly ancient asexual fungus.</title>
        <authorList>
            <person name="Ropars J."/>
            <person name="Sedzielewska K."/>
            <person name="Noel J."/>
            <person name="Charron P."/>
            <person name="Farinelli L."/>
            <person name="Marton T."/>
            <person name="Kruger M."/>
            <person name="Pelin A."/>
            <person name="Brachmann A."/>
            <person name="Corradi N."/>
        </authorList>
    </citation>
    <scope>NUCLEOTIDE SEQUENCE [LARGE SCALE GENOMIC DNA]</scope>
    <source>
        <strain evidence="1 2">A4</strain>
    </source>
</reference>
<accession>A0A2I1HSR3</accession>
<dbReference type="VEuPathDB" id="FungiDB:RhiirFUN_018888"/>
<evidence type="ECO:0000313" key="2">
    <source>
        <dbReference type="Proteomes" id="UP000234323"/>
    </source>
</evidence>
<proteinExistence type="predicted"/>
<dbReference type="Proteomes" id="UP000234323">
    <property type="component" value="Unassembled WGS sequence"/>
</dbReference>
<gene>
    <name evidence="1" type="ORF">RhiirA4_487587</name>
</gene>
<dbReference type="EMBL" id="LLXI01006104">
    <property type="protein sequence ID" value="PKY61929.1"/>
    <property type="molecule type" value="Genomic_DNA"/>
</dbReference>
<protein>
    <submittedName>
        <fullName evidence="1">Uncharacterized protein</fullName>
    </submittedName>
</protein>
<evidence type="ECO:0000313" key="1">
    <source>
        <dbReference type="EMBL" id="PKY61929.1"/>
    </source>
</evidence>
<name>A0A2I1HSR3_9GLOM</name>
<sequence length="122" mass="14669">RIFEIAKTHLLGNALQWFENVSGKSFIQIDGEVKCKYCEKIENVTLEEINYFEVRKESEESLRNKIEILCNEYFQKGTKYLNEHEESCEYKNMNNSQMGECKITAYRNNQRIYEQTEYKIKK</sequence>
<organism evidence="1 2">
    <name type="scientific">Rhizophagus irregularis</name>
    <dbReference type="NCBI Taxonomy" id="588596"/>
    <lineage>
        <taxon>Eukaryota</taxon>
        <taxon>Fungi</taxon>
        <taxon>Fungi incertae sedis</taxon>
        <taxon>Mucoromycota</taxon>
        <taxon>Glomeromycotina</taxon>
        <taxon>Glomeromycetes</taxon>
        <taxon>Glomerales</taxon>
        <taxon>Glomeraceae</taxon>
        <taxon>Rhizophagus</taxon>
    </lineage>
</organism>
<keyword evidence="2" id="KW-1185">Reference proteome</keyword>